<evidence type="ECO:0000256" key="1">
    <source>
        <dbReference type="SAM" id="MobiDB-lite"/>
    </source>
</evidence>
<reference evidence="2 3" key="1">
    <citation type="submission" date="2018-11" db="EMBL/GenBank/DDBJ databases">
        <authorList>
            <person name="Lopez-Roques C."/>
            <person name="Donnadieu C."/>
            <person name="Bouchez O."/>
            <person name="Klopp C."/>
            <person name="Cabau C."/>
            <person name="Zahm M."/>
        </authorList>
    </citation>
    <scope>NUCLEOTIDE SEQUENCE [LARGE SCALE GENOMIC DNA]</scope>
    <source>
        <strain evidence="2">RS831</strain>
        <tissue evidence="2">Whole body</tissue>
    </source>
</reference>
<proteinExistence type="predicted"/>
<keyword evidence="3" id="KW-1185">Reference proteome</keyword>
<protein>
    <submittedName>
        <fullName evidence="2">Uncharacterized protein</fullName>
    </submittedName>
</protein>
<name>A0A437C953_ORYJA</name>
<feature type="region of interest" description="Disordered" evidence="1">
    <location>
        <begin position="37"/>
        <end position="69"/>
    </location>
</feature>
<dbReference type="EMBL" id="CM012455">
    <property type="protein sequence ID" value="RVE59240.1"/>
    <property type="molecule type" value="Genomic_DNA"/>
</dbReference>
<feature type="region of interest" description="Disordered" evidence="1">
    <location>
        <begin position="1"/>
        <end position="21"/>
    </location>
</feature>
<sequence>MTRSMLQTSAPESRTETASVSRISAPAAFTSIWSCSRPSSEETTSHSSSRNFSSFSNKLSFQSSTACRT</sequence>
<feature type="compositionally biased region" description="Low complexity" evidence="1">
    <location>
        <begin position="45"/>
        <end position="69"/>
    </location>
</feature>
<organism evidence="2 3">
    <name type="scientific">Oryzias javanicus</name>
    <name type="common">Javanese ricefish</name>
    <name type="synonym">Aplocheilus javanicus</name>
    <dbReference type="NCBI Taxonomy" id="123683"/>
    <lineage>
        <taxon>Eukaryota</taxon>
        <taxon>Metazoa</taxon>
        <taxon>Chordata</taxon>
        <taxon>Craniata</taxon>
        <taxon>Vertebrata</taxon>
        <taxon>Euteleostomi</taxon>
        <taxon>Actinopterygii</taxon>
        <taxon>Neopterygii</taxon>
        <taxon>Teleostei</taxon>
        <taxon>Neoteleostei</taxon>
        <taxon>Acanthomorphata</taxon>
        <taxon>Ovalentaria</taxon>
        <taxon>Atherinomorphae</taxon>
        <taxon>Beloniformes</taxon>
        <taxon>Adrianichthyidae</taxon>
        <taxon>Oryziinae</taxon>
        <taxon>Oryzias</taxon>
    </lineage>
</organism>
<reference evidence="2 3" key="2">
    <citation type="submission" date="2019-01" db="EMBL/GenBank/DDBJ databases">
        <title>A chromosome length genome reference of the Java medaka (oryzias javanicus).</title>
        <authorList>
            <person name="Herpin A."/>
            <person name="Takehana Y."/>
            <person name="Naruse K."/>
            <person name="Ansai S."/>
            <person name="Kawaguchi M."/>
        </authorList>
    </citation>
    <scope>NUCLEOTIDE SEQUENCE [LARGE SCALE GENOMIC DNA]</scope>
    <source>
        <strain evidence="2">RS831</strain>
        <tissue evidence="2">Whole body</tissue>
    </source>
</reference>
<evidence type="ECO:0000313" key="2">
    <source>
        <dbReference type="EMBL" id="RVE59240.1"/>
    </source>
</evidence>
<accession>A0A437C953</accession>
<dbReference type="AlphaFoldDB" id="A0A437C953"/>
<dbReference type="Proteomes" id="UP000283210">
    <property type="component" value="Chromosome 19"/>
</dbReference>
<evidence type="ECO:0000313" key="3">
    <source>
        <dbReference type="Proteomes" id="UP000283210"/>
    </source>
</evidence>
<gene>
    <name evidence="2" type="ORF">OJAV_G00186420</name>
</gene>